<proteinExistence type="predicted"/>
<keyword evidence="4" id="KW-0378">Hydrolase</keyword>
<gene>
    <name evidence="8" type="ORF">EVA_14089</name>
</gene>
<dbReference type="GO" id="GO:0004222">
    <property type="term" value="F:metalloendopeptidase activity"/>
    <property type="evidence" value="ECO:0007669"/>
    <property type="project" value="InterPro"/>
</dbReference>
<evidence type="ECO:0000256" key="6">
    <source>
        <dbReference type="ARBA" id="ARBA00023049"/>
    </source>
</evidence>
<evidence type="ECO:0000256" key="4">
    <source>
        <dbReference type="ARBA" id="ARBA00022801"/>
    </source>
</evidence>
<evidence type="ECO:0000259" key="7">
    <source>
        <dbReference type="Pfam" id="PF01432"/>
    </source>
</evidence>
<keyword evidence="6" id="KW-0482">Metalloprotease</keyword>
<keyword evidence="5" id="KW-0862">Zinc</keyword>
<accession>J9GEL3</accession>
<protein>
    <submittedName>
        <fullName evidence="8">Oligoendopeptidase, M3 family</fullName>
    </submittedName>
</protein>
<organism evidence="8">
    <name type="scientific">gut metagenome</name>
    <dbReference type="NCBI Taxonomy" id="749906"/>
    <lineage>
        <taxon>unclassified sequences</taxon>
        <taxon>metagenomes</taxon>
        <taxon>organismal metagenomes</taxon>
    </lineage>
</organism>
<dbReference type="GO" id="GO:0006508">
    <property type="term" value="P:proteolysis"/>
    <property type="evidence" value="ECO:0007669"/>
    <property type="project" value="UniProtKB-KW"/>
</dbReference>
<reference evidence="8" key="1">
    <citation type="journal article" date="2012" name="PLoS ONE">
        <title>Gene sets for utilization of primary and secondary nutrition supplies in the distal gut of endangered iberian lynx.</title>
        <authorList>
            <person name="Alcaide M."/>
            <person name="Messina E."/>
            <person name="Richter M."/>
            <person name="Bargiela R."/>
            <person name="Peplies J."/>
            <person name="Huws S.A."/>
            <person name="Newbold C.J."/>
            <person name="Golyshin P.N."/>
            <person name="Simon M.A."/>
            <person name="Lopez G."/>
            <person name="Yakimov M.M."/>
            <person name="Ferrer M."/>
        </authorList>
    </citation>
    <scope>NUCLEOTIDE SEQUENCE</scope>
</reference>
<dbReference type="GO" id="GO:0046872">
    <property type="term" value="F:metal ion binding"/>
    <property type="evidence" value="ECO:0007669"/>
    <property type="project" value="UniProtKB-KW"/>
</dbReference>
<dbReference type="EMBL" id="AMCI01004580">
    <property type="protein sequence ID" value="EJW97804.1"/>
    <property type="molecule type" value="Genomic_DNA"/>
</dbReference>
<sequence>MMIVTMLNNIVKNVLEDVVPVAMELYQVQAKRHGYSGPTIPVWDEKVTFKSGNPKPKYGEQELVQRALQMYQELSDQTGIYFKEMVDNNLMDLSAKPGKAAGGYCETLPDYGLPFIFANFNGTSGDVEVLTHEAGHGFQAWLSRDQFPFELVWPTLESAEIDSMSMEFLTWPWMKLFFEEDTDKYYYTHLEGTVKFLGYGVLVDHFQHEVYDHPDWSHEQRMACWRKLEKQYLPHKDYQGFDFLERGGWWMRQLHIFMYPFYYIDYALAQVVA</sequence>
<dbReference type="Pfam" id="PF01432">
    <property type="entry name" value="Peptidase_M3"/>
    <property type="match status" value="1"/>
</dbReference>
<comment type="cofactor">
    <cofactor evidence="1">
        <name>Zn(2+)</name>
        <dbReference type="ChEBI" id="CHEBI:29105"/>
    </cofactor>
</comment>
<evidence type="ECO:0000256" key="1">
    <source>
        <dbReference type="ARBA" id="ARBA00001947"/>
    </source>
</evidence>
<dbReference type="AlphaFoldDB" id="J9GEL3"/>
<evidence type="ECO:0000256" key="2">
    <source>
        <dbReference type="ARBA" id="ARBA00022670"/>
    </source>
</evidence>
<feature type="non-terminal residue" evidence="8">
    <location>
        <position position="273"/>
    </location>
</feature>
<keyword evidence="2" id="KW-0645">Protease</keyword>
<evidence type="ECO:0000256" key="3">
    <source>
        <dbReference type="ARBA" id="ARBA00022723"/>
    </source>
</evidence>
<keyword evidence="3" id="KW-0479">Metal-binding</keyword>
<comment type="caution">
    <text evidence="8">The sequence shown here is derived from an EMBL/GenBank/DDBJ whole genome shotgun (WGS) entry which is preliminary data.</text>
</comment>
<dbReference type="SUPFAM" id="SSF55486">
    <property type="entry name" value="Metalloproteases ('zincins'), catalytic domain"/>
    <property type="match status" value="1"/>
</dbReference>
<evidence type="ECO:0000313" key="8">
    <source>
        <dbReference type="EMBL" id="EJW97804.1"/>
    </source>
</evidence>
<dbReference type="Gene3D" id="1.10.1370.30">
    <property type="match status" value="1"/>
</dbReference>
<name>J9GEL3_9ZZZZ</name>
<dbReference type="InterPro" id="IPR001567">
    <property type="entry name" value="Pept_M3A_M3B_dom"/>
</dbReference>
<dbReference type="MEROPS" id="M03.010"/>
<feature type="domain" description="Peptidase M3A/M3B catalytic" evidence="7">
    <location>
        <begin position="83"/>
        <end position="269"/>
    </location>
</feature>
<evidence type="ECO:0000256" key="5">
    <source>
        <dbReference type="ARBA" id="ARBA00022833"/>
    </source>
</evidence>